<name>H3KBX1_9BURK</name>
<dbReference type="STRING" id="762967.HMPREF9440_00218"/>
<dbReference type="Proteomes" id="UP000004956">
    <property type="component" value="Unassembled WGS sequence"/>
</dbReference>
<evidence type="ECO:0000313" key="1">
    <source>
        <dbReference type="EMBL" id="EHY32379.1"/>
    </source>
</evidence>
<dbReference type="PATRIC" id="fig|762967.3.peg.185"/>
<dbReference type="EMBL" id="AFBQ01000028">
    <property type="protein sequence ID" value="EHY32379.1"/>
    <property type="molecule type" value="Genomic_DNA"/>
</dbReference>
<evidence type="ECO:0000313" key="2">
    <source>
        <dbReference type="Proteomes" id="UP000004956"/>
    </source>
</evidence>
<dbReference type="HOGENOM" id="CLU_1365617_0_0_4"/>
<reference evidence="1 2" key="1">
    <citation type="submission" date="2011-11" db="EMBL/GenBank/DDBJ databases">
        <authorList>
            <person name="Weinstock G."/>
            <person name="Sodergren E."/>
            <person name="Clifton S."/>
            <person name="Fulton L."/>
            <person name="Fulton B."/>
            <person name="Courtney L."/>
            <person name="Fronick C."/>
            <person name="Harrison M."/>
            <person name="Strong C."/>
            <person name="Farmer C."/>
            <person name="Delahaunty K."/>
            <person name="Markovic C."/>
            <person name="Hall O."/>
            <person name="Minx P."/>
            <person name="Tomlinson C."/>
            <person name="Mitreva M."/>
            <person name="Hou S."/>
            <person name="Chen J."/>
            <person name="Wollam A."/>
            <person name="Pepin K.H."/>
            <person name="Johnson M."/>
            <person name="Bhonagiri V."/>
            <person name="Zhang X."/>
            <person name="Suruliraj S."/>
            <person name="Warren W."/>
            <person name="Chinwalla A."/>
            <person name="Mardis E.R."/>
            <person name="Wilson R.K."/>
        </authorList>
    </citation>
    <scope>NUCLEOTIDE SEQUENCE [LARGE SCALE GENOMIC DNA]</scope>
    <source>
        <strain evidence="1 2">YIT 11816</strain>
    </source>
</reference>
<sequence>MEPITADTLLQGVRSFCPGRLRLRLPLLRGASDEFVGMIRDALTAKEGVTGVDVNPRVGSLLLTWDPAVLTLEPQALAEEAAGMLEMARMMGYFDEKDESCEEKCCACEGACAEGAGSECACGCGAEKKACTCGCQEFVDTAKVALDRAQAGFERVADAPLQALARVIAPDVTKGARAKRVAQNRLMLGLLAVSIAVLATGRAKGAHTGFGAGFLGLLAVHLLQHRRVL</sequence>
<dbReference type="OrthoDB" id="9155112at2"/>
<dbReference type="AlphaFoldDB" id="H3KBX1"/>
<proteinExistence type="predicted"/>
<evidence type="ECO:0008006" key="3">
    <source>
        <dbReference type="Google" id="ProtNLM"/>
    </source>
</evidence>
<dbReference type="RefSeq" id="WP_008540609.1">
    <property type="nucleotide sequence ID" value="NZ_JH604860.1"/>
</dbReference>
<accession>H3KBX1</accession>
<organism evidence="1 2">
    <name type="scientific">Sutterella parvirubra YIT 11816</name>
    <dbReference type="NCBI Taxonomy" id="762967"/>
    <lineage>
        <taxon>Bacteria</taxon>
        <taxon>Pseudomonadati</taxon>
        <taxon>Pseudomonadota</taxon>
        <taxon>Betaproteobacteria</taxon>
        <taxon>Burkholderiales</taxon>
        <taxon>Sutterellaceae</taxon>
        <taxon>Sutterella</taxon>
    </lineage>
</organism>
<gene>
    <name evidence="1" type="ORF">HMPREF9440_00218</name>
</gene>
<comment type="caution">
    <text evidence="1">The sequence shown here is derived from an EMBL/GenBank/DDBJ whole genome shotgun (WGS) entry which is preliminary data.</text>
</comment>
<protein>
    <recommendedName>
        <fullName evidence="3">HMA domain-containing protein</fullName>
    </recommendedName>
</protein>
<keyword evidence="2" id="KW-1185">Reference proteome</keyword>